<dbReference type="KEGG" id="dfl:DFE_1216"/>
<feature type="domain" description="TonB-dependent receptor-like beta-barrel" evidence="11">
    <location>
        <begin position="210"/>
        <end position="643"/>
    </location>
</feature>
<evidence type="ECO:0000313" key="14">
    <source>
        <dbReference type="Proteomes" id="UP000269883"/>
    </source>
</evidence>
<keyword evidence="4 8" id="KW-0812">Transmembrane</keyword>
<evidence type="ECO:0000256" key="10">
    <source>
        <dbReference type="SAM" id="SignalP"/>
    </source>
</evidence>
<dbReference type="CDD" id="cd01347">
    <property type="entry name" value="ligand_gated_channel"/>
    <property type="match status" value="1"/>
</dbReference>
<keyword evidence="2 8" id="KW-0813">Transport</keyword>
<dbReference type="InterPro" id="IPR012910">
    <property type="entry name" value="Plug_dom"/>
</dbReference>
<evidence type="ECO:0000256" key="4">
    <source>
        <dbReference type="ARBA" id="ARBA00022692"/>
    </source>
</evidence>
<dbReference type="GO" id="GO:0015344">
    <property type="term" value="F:siderophore uptake transmembrane transporter activity"/>
    <property type="evidence" value="ECO:0007669"/>
    <property type="project" value="TreeGrafter"/>
</dbReference>
<evidence type="ECO:0000256" key="1">
    <source>
        <dbReference type="ARBA" id="ARBA00004571"/>
    </source>
</evidence>
<evidence type="ECO:0000259" key="12">
    <source>
        <dbReference type="Pfam" id="PF07715"/>
    </source>
</evidence>
<dbReference type="PANTHER" id="PTHR30069:SF49">
    <property type="entry name" value="OUTER MEMBRANE PROTEIN C"/>
    <property type="match status" value="1"/>
</dbReference>
<dbReference type="PROSITE" id="PS52016">
    <property type="entry name" value="TONB_DEPENDENT_REC_3"/>
    <property type="match status" value="1"/>
</dbReference>
<dbReference type="Proteomes" id="UP000269883">
    <property type="component" value="Chromosome"/>
</dbReference>
<evidence type="ECO:0000256" key="5">
    <source>
        <dbReference type="ARBA" id="ARBA00023077"/>
    </source>
</evidence>
<dbReference type="RefSeq" id="WP_126377635.1">
    <property type="nucleotide sequence ID" value="NZ_AP017378.1"/>
</dbReference>
<dbReference type="EMBL" id="AP017378">
    <property type="protein sequence ID" value="BBD07942.1"/>
    <property type="molecule type" value="Genomic_DNA"/>
</dbReference>
<dbReference type="GO" id="GO:0044718">
    <property type="term" value="P:siderophore transmembrane transport"/>
    <property type="evidence" value="ECO:0007669"/>
    <property type="project" value="TreeGrafter"/>
</dbReference>
<feature type="chain" id="PRO_5016306917" evidence="10">
    <location>
        <begin position="30"/>
        <end position="675"/>
    </location>
</feature>
<keyword evidence="13" id="KW-0675">Receptor</keyword>
<dbReference type="Pfam" id="PF07715">
    <property type="entry name" value="Plug"/>
    <property type="match status" value="1"/>
</dbReference>
<keyword evidence="3 8" id="KW-1134">Transmembrane beta strand</keyword>
<keyword evidence="5 9" id="KW-0798">TonB box</keyword>
<feature type="signal peptide" evidence="10">
    <location>
        <begin position="1"/>
        <end position="29"/>
    </location>
</feature>
<evidence type="ECO:0000259" key="11">
    <source>
        <dbReference type="Pfam" id="PF00593"/>
    </source>
</evidence>
<dbReference type="OrthoDB" id="9763670at2"/>
<proteinExistence type="inferred from homology"/>
<organism evidence="13 14">
    <name type="scientific">Desulfovibrio ferrophilus</name>
    <dbReference type="NCBI Taxonomy" id="241368"/>
    <lineage>
        <taxon>Bacteria</taxon>
        <taxon>Pseudomonadati</taxon>
        <taxon>Thermodesulfobacteriota</taxon>
        <taxon>Desulfovibrionia</taxon>
        <taxon>Desulfovibrionales</taxon>
        <taxon>Desulfovibrionaceae</taxon>
        <taxon>Desulfovibrio</taxon>
    </lineage>
</organism>
<keyword evidence="14" id="KW-1185">Reference proteome</keyword>
<dbReference type="GO" id="GO:0009279">
    <property type="term" value="C:cell outer membrane"/>
    <property type="evidence" value="ECO:0007669"/>
    <property type="project" value="UniProtKB-SubCell"/>
</dbReference>
<evidence type="ECO:0000256" key="6">
    <source>
        <dbReference type="ARBA" id="ARBA00023136"/>
    </source>
</evidence>
<dbReference type="Gene3D" id="2.40.170.20">
    <property type="entry name" value="TonB-dependent receptor, beta-barrel domain"/>
    <property type="match status" value="1"/>
</dbReference>
<keyword evidence="6 8" id="KW-0472">Membrane</keyword>
<accession>A0A2Z6AXF5</accession>
<keyword evidence="7 8" id="KW-0998">Cell outer membrane</keyword>
<dbReference type="AlphaFoldDB" id="A0A2Z6AXF5"/>
<evidence type="ECO:0000256" key="8">
    <source>
        <dbReference type="PROSITE-ProRule" id="PRU01360"/>
    </source>
</evidence>
<dbReference type="SUPFAM" id="SSF56935">
    <property type="entry name" value="Porins"/>
    <property type="match status" value="1"/>
</dbReference>
<evidence type="ECO:0000256" key="7">
    <source>
        <dbReference type="ARBA" id="ARBA00023237"/>
    </source>
</evidence>
<dbReference type="Pfam" id="PF00593">
    <property type="entry name" value="TonB_dep_Rec_b-barrel"/>
    <property type="match status" value="1"/>
</dbReference>
<evidence type="ECO:0000256" key="3">
    <source>
        <dbReference type="ARBA" id="ARBA00022452"/>
    </source>
</evidence>
<dbReference type="InterPro" id="IPR039426">
    <property type="entry name" value="TonB-dep_rcpt-like"/>
</dbReference>
<evidence type="ECO:0000313" key="13">
    <source>
        <dbReference type="EMBL" id="BBD07942.1"/>
    </source>
</evidence>
<evidence type="ECO:0000256" key="9">
    <source>
        <dbReference type="RuleBase" id="RU003357"/>
    </source>
</evidence>
<dbReference type="InterPro" id="IPR000531">
    <property type="entry name" value="Beta-barrel_TonB"/>
</dbReference>
<sequence>MRLNHIPPTSTVLFVLALFGLIQATPCFAQDKSEPLALDPVVVTARGFESPLSTIPGSIGVVDENEIELATKASIADAASRIPGVARTGDSPWGQALNIRGLSGSSIIFLIDGKRVNTAQDINAQMGFVMPLDIERIEVLKGPVSALYGTGSIGGVVNVITKKGTFTSDNQVHGELSQSFSTNTEGTDSYGRAIFSQENLWLQLSGAFRNHDDYSGGDSALIPNSRYEDKQFRLASGIKWTNNLSSEVQVLVNEANEIGLPGGTSTMPATAMVTYPRTSNVMVSLDNTWEVESEFLQRIKADAYYMKNDRRVRLENIPNPAVNMIRPGADHETWGGKLQGLFWLGDHTLVAGMDAWNWHMVSSRTKFLISGATITDSPTPNTTMTSSGVFAEDDWMLTENLSLNLGARLDSVNIANQESALAEEGSSTDLGWNIHAGLAWRFAEGWSQNMIVASSYRVADIMERFKNINLGNGTVLSGNPDLDPERSIHLEYGLCYTNEKFTASGSVFMDTIKNFITEERVSSTSITMKNVGDARLYGAEGQARWQFIPHWALYGNVAWLYGRDENSDTPLPAVPPLNGVTGLRYENDKGFWTQGECQWAAGKHNVPQGTDPTPGWATANLSAGITVPHKGLAHSLSINLNNLFDRRFVNYLANARGIELLERGFNAELIYSLKF</sequence>
<comment type="subcellular location">
    <subcellularLocation>
        <location evidence="1 8">Cell outer membrane</location>
        <topology evidence="1 8">Multi-pass membrane protein</topology>
    </subcellularLocation>
</comment>
<gene>
    <name evidence="13" type="ORF">DFE_1216</name>
</gene>
<dbReference type="Gene3D" id="2.170.130.10">
    <property type="entry name" value="TonB-dependent receptor, plug domain"/>
    <property type="match status" value="1"/>
</dbReference>
<comment type="similarity">
    <text evidence="8 9">Belongs to the TonB-dependent receptor family.</text>
</comment>
<feature type="domain" description="TonB-dependent receptor plug" evidence="12">
    <location>
        <begin position="52"/>
        <end position="156"/>
    </location>
</feature>
<dbReference type="InterPro" id="IPR037066">
    <property type="entry name" value="Plug_dom_sf"/>
</dbReference>
<evidence type="ECO:0000256" key="2">
    <source>
        <dbReference type="ARBA" id="ARBA00022448"/>
    </source>
</evidence>
<reference evidence="13 14" key="1">
    <citation type="journal article" date="2018" name="Sci. Adv.">
        <title>Multi-heme cytochromes provide a pathway for survival in energy-limited environments.</title>
        <authorList>
            <person name="Deng X."/>
            <person name="Dohmae N."/>
            <person name="Nealson K.H."/>
            <person name="Hashimoto K."/>
            <person name="Okamoto A."/>
        </authorList>
    </citation>
    <scope>NUCLEOTIDE SEQUENCE [LARGE SCALE GENOMIC DNA]</scope>
    <source>
        <strain evidence="13 14">IS5</strain>
    </source>
</reference>
<name>A0A2Z6AXF5_9BACT</name>
<protein>
    <submittedName>
        <fullName evidence="13">Putative outer membrane receptor</fullName>
    </submittedName>
</protein>
<dbReference type="InterPro" id="IPR036942">
    <property type="entry name" value="Beta-barrel_TonB_sf"/>
</dbReference>
<keyword evidence="10" id="KW-0732">Signal</keyword>
<dbReference type="PANTHER" id="PTHR30069">
    <property type="entry name" value="TONB-DEPENDENT OUTER MEMBRANE RECEPTOR"/>
    <property type="match status" value="1"/>
</dbReference>